<evidence type="ECO:0000313" key="10">
    <source>
        <dbReference type="Proteomes" id="UP000655366"/>
    </source>
</evidence>
<proteinExistence type="predicted"/>
<feature type="transmembrane region" description="Helical" evidence="7">
    <location>
        <begin position="317"/>
        <end position="336"/>
    </location>
</feature>
<reference evidence="9 10" key="1">
    <citation type="submission" date="2020-11" db="EMBL/GenBank/DDBJ databases">
        <title>Arthrobacter antarcticus sp. nov., isolated from Antarctic Soil.</title>
        <authorList>
            <person name="Li J."/>
        </authorList>
    </citation>
    <scope>NUCLEOTIDE SEQUENCE [LARGE SCALE GENOMIC DNA]</scope>
    <source>
        <strain evidence="9 10">Z1-20</strain>
    </source>
</reference>
<dbReference type="PANTHER" id="PTHR23513">
    <property type="entry name" value="INTEGRAL MEMBRANE EFFLUX PROTEIN-RELATED"/>
    <property type="match status" value="1"/>
</dbReference>
<feature type="transmembrane region" description="Helical" evidence="7">
    <location>
        <begin position="177"/>
        <end position="200"/>
    </location>
</feature>
<evidence type="ECO:0000256" key="3">
    <source>
        <dbReference type="ARBA" id="ARBA00022475"/>
    </source>
</evidence>
<accession>A0A931G969</accession>
<sequence length="460" mass="48243">MPASRPTHRIPVTPPCAQAGASTLTAPINLLASRPPWRQTFSSLKVRNFRLFATAHMVAVIALWMQRIAQDWLVLQLSGSVTAVGITVAMQFAPTLLLMPLGGMIADRYSKRMILMISQGAAGILALAMAVLALTGSIQVWHIYGIAFMLGLVTVVDQPARQVFVNELVGPAQLRNAISVNSSLFQIGAMIGPAISGVLISAVGGGWAFAVNAAACVFTVVMLSCLRPADLLKSAPAPRSRGQLREGLDYALAKPTIFWPALMAGFIAVFAMSLPVLMAAYANNVFDSGAGGYGLLNTLVAVGALAGAMASTRRPVLRLRTVVGSAGTYGVLLVVAAAAPGMWIFCAVMVFAGFASLTFLTSSNQLVQISTNVRIRGRVMSLYIMVLMGGQAIGGPLIGALAEHLGPQWATVIAGIVPAAAAAVIAVVLARRGQLTLKVSRKSRRHPLLIVRRQEAAASA</sequence>
<name>A0A931G969_9MICC</name>
<keyword evidence="10" id="KW-1185">Reference proteome</keyword>
<feature type="transmembrane region" description="Helical" evidence="7">
    <location>
        <begin position="290"/>
        <end position="310"/>
    </location>
</feature>
<dbReference type="GO" id="GO:0005886">
    <property type="term" value="C:plasma membrane"/>
    <property type="evidence" value="ECO:0007669"/>
    <property type="project" value="UniProtKB-SubCell"/>
</dbReference>
<dbReference type="InterPro" id="IPR010290">
    <property type="entry name" value="TM_effector"/>
</dbReference>
<keyword evidence="2" id="KW-0813">Transport</keyword>
<feature type="transmembrane region" description="Helical" evidence="7">
    <location>
        <begin position="77"/>
        <end position="101"/>
    </location>
</feature>
<dbReference type="CDD" id="cd06173">
    <property type="entry name" value="MFS_MefA_like"/>
    <property type="match status" value="1"/>
</dbReference>
<comment type="subcellular location">
    <subcellularLocation>
        <location evidence="1">Cell membrane</location>
        <topology evidence="1">Multi-pass membrane protein</topology>
    </subcellularLocation>
</comment>
<feature type="transmembrane region" description="Helical" evidence="7">
    <location>
        <begin position="113"/>
        <end position="134"/>
    </location>
</feature>
<feature type="transmembrane region" description="Helical" evidence="7">
    <location>
        <begin position="382"/>
        <end position="402"/>
    </location>
</feature>
<evidence type="ECO:0000256" key="5">
    <source>
        <dbReference type="ARBA" id="ARBA00022989"/>
    </source>
</evidence>
<organism evidence="9 10">
    <name type="scientific">Arthrobacter terrae</name>
    <dbReference type="NCBI Taxonomy" id="2935737"/>
    <lineage>
        <taxon>Bacteria</taxon>
        <taxon>Bacillati</taxon>
        <taxon>Actinomycetota</taxon>
        <taxon>Actinomycetes</taxon>
        <taxon>Micrococcales</taxon>
        <taxon>Micrococcaceae</taxon>
        <taxon>Arthrobacter</taxon>
    </lineage>
</organism>
<gene>
    <name evidence="9" type="ORF">IV500_16075</name>
</gene>
<dbReference type="EMBL" id="JADNYM010000022">
    <property type="protein sequence ID" value="MBG0740894.1"/>
    <property type="molecule type" value="Genomic_DNA"/>
</dbReference>
<feature type="domain" description="Major facilitator superfamily (MFS) profile" evidence="8">
    <location>
        <begin position="43"/>
        <end position="433"/>
    </location>
</feature>
<dbReference type="Proteomes" id="UP000655366">
    <property type="component" value="Unassembled WGS sequence"/>
</dbReference>
<dbReference type="GO" id="GO:0022857">
    <property type="term" value="F:transmembrane transporter activity"/>
    <property type="evidence" value="ECO:0007669"/>
    <property type="project" value="InterPro"/>
</dbReference>
<keyword evidence="5 7" id="KW-1133">Transmembrane helix</keyword>
<evidence type="ECO:0000256" key="2">
    <source>
        <dbReference type="ARBA" id="ARBA00022448"/>
    </source>
</evidence>
<dbReference type="SUPFAM" id="SSF103473">
    <property type="entry name" value="MFS general substrate transporter"/>
    <property type="match status" value="1"/>
</dbReference>
<evidence type="ECO:0000256" key="6">
    <source>
        <dbReference type="ARBA" id="ARBA00023136"/>
    </source>
</evidence>
<comment type="caution">
    <text evidence="9">The sequence shown here is derived from an EMBL/GenBank/DDBJ whole genome shotgun (WGS) entry which is preliminary data.</text>
</comment>
<dbReference type="PANTHER" id="PTHR23513:SF11">
    <property type="entry name" value="STAPHYLOFERRIN A TRANSPORTER"/>
    <property type="match status" value="1"/>
</dbReference>
<evidence type="ECO:0000256" key="1">
    <source>
        <dbReference type="ARBA" id="ARBA00004651"/>
    </source>
</evidence>
<dbReference type="InterPro" id="IPR036259">
    <property type="entry name" value="MFS_trans_sf"/>
</dbReference>
<dbReference type="AlphaFoldDB" id="A0A931G969"/>
<feature type="transmembrane region" description="Helical" evidence="7">
    <location>
        <begin position="408"/>
        <end position="430"/>
    </location>
</feature>
<feature type="transmembrane region" description="Helical" evidence="7">
    <location>
        <begin position="140"/>
        <end position="156"/>
    </location>
</feature>
<dbReference type="Gene3D" id="1.20.1250.20">
    <property type="entry name" value="MFS general substrate transporter like domains"/>
    <property type="match status" value="1"/>
</dbReference>
<dbReference type="Pfam" id="PF05977">
    <property type="entry name" value="MFS_3"/>
    <property type="match status" value="1"/>
</dbReference>
<protein>
    <submittedName>
        <fullName evidence="9">MFS transporter</fullName>
    </submittedName>
</protein>
<feature type="transmembrane region" description="Helical" evidence="7">
    <location>
        <begin position="342"/>
        <end position="361"/>
    </location>
</feature>
<keyword evidence="3" id="KW-1003">Cell membrane</keyword>
<dbReference type="PROSITE" id="PS50850">
    <property type="entry name" value="MFS"/>
    <property type="match status" value="1"/>
</dbReference>
<keyword evidence="4 7" id="KW-0812">Transmembrane</keyword>
<dbReference type="InterPro" id="IPR020846">
    <property type="entry name" value="MFS_dom"/>
</dbReference>
<feature type="transmembrane region" description="Helical" evidence="7">
    <location>
        <begin position="257"/>
        <end position="278"/>
    </location>
</feature>
<evidence type="ECO:0000256" key="7">
    <source>
        <dbReference type="SAM" id="Phobius"/>
    </source>
</evidence>
<evidence type="ECO:0000259" key="8">
    <source>
        <dbReference type="PROSITE" id="PS50850"/>
    </source>
</evidence>
<evidence type="ECO:0000313" key="9">
    <source>
        <dbReference type="EMBL" id="MBG0740894.1"/>
    </source>
</evidence>
<keyword evidence="6 7" id="KW-0472">Membrane</keyword>
<feature type="transmembrane region" description="Helical" evidence="7">
    <location>
        <begin position="48"/>
        <end position="65"/>
    </location>
</feature>
<feature type="transmembrane region" description="Helical" evidence="7">
    <location>
        <begin position="206"/>
        <end position="226"/>
    </location>
</feature>
<evidence type="ECO:0000256" key="4">
    <source>
        <dbReference type="ARBA" id="ARBA00022692"/>
    </source>
</evidence>